<keyword evidence="3 5" id="KW-1133">Transmembrane helix</keyword>
<feature type="transmembrane region" description="Helical" evidence="5">
    <location>
        <begin position="297"/>
        <end position="316"/>
    </location>
</feature>
<dbReference type="InterPro" id="IPR005829">
    <property type="entry name" value="Sugar_transporter_CS"/>
</dbReference>
<name>A0A1Q5Q2W1_9ACTO</name>
<evidence type="ECO:0000256" key="5">
    <source>
        <dbReference type="SAM" id="Phobius"/>
    </source>
</evidence>
<dbReference type="STRING" id="208480.SAMN02910418_00892"/>
<comment type="caution">
    <text evidence="7">The sequence shown here is derived from an EMBL/GenBank/DDBJ whole genome shotgun (WGS) entry which is preliminary data.</text>
</comment>
<feature type="transmembrane region" description="Helical" evidence="5">
    <location>
        <begin position="388"/>
        <end position="406"/>
    </location>
</feature>
<dbReference type="PANTHER" id="PTHR23508">
    <property type="entry name" value="CARBOXYLIC ACID TRANSPORTER PROTEIN HOMOLOG"/>
    <property type="match status" value="1"/>
</dbReference>
<proteinExistence type="predicted"/>
<dbReference type="Proteomes" id="UP000185628">
    <property type="component" value="Unassembled WGS sequence"/>
</dbReference>
<dbReference type="PROSITE" id="PS00217">
    <property type="entry name" value="SUGAR_TRANSPORT_2"/>
    <property type="match status" value="1"/>
</dbReference>
<feature type="transmembrane region" description="Helical" evidence="5">
    <location>
        <begin position="62"/>
        <end position="81"/>
    </location>
</feature>
<evidence type="ECO:0000256" key="4">
    <source>
        <dbReference type="ARBA" id="ARBA00023136"/>
    </source>
</evidence>
<gene>
    <name evidence="7" type="ORF">BSZ39_05715</name>
</gene>
<accession>A0A1Q5Q2W1</accession>
<dbReference type="SUPFAM" id="SSF103473">
    <property type="entry name" value="MFS general substrate transporter"/>
    <property type="match status" value="1"/>
</dbReference>
<feature type="transmembrane region" description="Helical" evidence="5">
    <location>
        <begin position="233"/>
        <end position="257"/>
    </location>
</feature>
<reference evidence="8" key="1">
    <citation type="submission" date="2016-12" db="EMBL/GenBank/DDBJ databases">
        <authorList>
            <person name="Meng X."/>
        </authorList>
    </citation>
    <scope>NUCLEOTIDE SEQUENCE [LARGE SCALE GENOMIC DNA]</scope>
    <source>
        <strain evidence="8">DSM 19116</strain>
    </source>
</reference>
<dbReference type="PANTHER" id="PTHR23508:SF10">
    <property type="entry name" value="CARBOXYLIC ACID TRANSPORTER PROTEIN HOMOLOG"/>
    <property type="match status" value="1"/>
</dbReference>
<dbReference type="GO" id="GO:0046943">
    <property type="term" value="F:carboxylic acid transmembrane transporter activity"/>
    <property type="evidence" value="ECO:0007669"/>
    <property type="project" value="TreeGrafter"/>
</dbReference>
<dbReference type="Gene3D" id="1.20.1250.20">
    <property type="entry name" value="MFS general substrate transporter like domains"/>
    <property type="match status" value="2"/>
</dbReference>
<dbReference type="OrthoDB" id="8953821at2"/>
<protein>
    <submittedName>
        <fullName evidence="7">MFS transporter</fullName>
    </submittedName>
</protein>
<feature type="transmembrane region" description="Helical" evidence="5">
    <location>
        <begin position="322"/>
        <end position="343"/>
    </location>
</feature>
<feature type="transmembrane region" description="Helical" evidence="5">
    <location>
        <begin position="22"/>
        <end position="42"/>
    </location>
</feature>
<evidence type="ECO:0000256" key="3">
    <source>
        <dbReference type="ARBA" id="ARBA00022989"/>
    </source>
</evidence>
<dbReference type="GO" id="GO:0005886">
    <property type="term" value="C:plasma membrane"/>
    <property type="evidence" value="ECO:0007669"/>
    <property type="project" value="UniProtKB-SubCell"/>
</dbReference>
<feature type="transmembrane region" description="Helical" evidence="5">
    <location>
        <begin position="176"/>
        <end position="195"/>
    </location>
</feature>
<dbReference type="PROSITE" id="PS50850">
    <property type="entry name" value="MFS"/>
    <property type="match status" value="1"/>
</dbReference>
<dbReference type="AlphaFoldDB" id="A0A1Q5Q2W1"/>
<sequence length="415" mass="44366">MTRNDAPTTSTSYRWKAVWASMVGYAMDGFDFLILSFALLAIKLSVADGGLGLTDPQAGSLATLTLLGAVLGGIIFGALADTCGRVRVLMWSIVIFAVFTAATGLAQNYWHIALFRFLAGIGIGAEYGIGMTLAAEAWPAKLRAKATSFVAIGWQVGVLAATFVSAAVVFHWGWRVLFFIGVLPALVAVFVRHTVEEPEAFEQRKAAGIGKSLKERFPLHELVKDVRTTKTSLGITILTSVQNFGYYGLMIWLPTFLSQTHGLSIQKSAVWTGVTVLGMMIGIMAFGYLADYFGRKPALIAFQLGAVISVIVYAQLSTELALLIGGFFLGMFVNGMMGGYGAVTAESYPTHSRATAQNVLFNIGRGVGGFAPLIVGSLAAAYSFQLAVGLLAIIYVIDILATVFLIPETREVEIA</sequence>
<feature type="domain" description="Major facilitator superfamily (MFS) profile" evidence="6">
    <location>
        <begin position="17"/>
        <end position="410"/>
    </location>
</feature>
<dbReference type="EMBL" id="MQVR01000025">
    <property type="protein sequence ID" value="OKL54156.1"/>
    <property type="molecule type" value="Genomic_DNA"/>
</dbReference>
<evidence type="ECO:0000256" key="1">
    <source>
        <dbReference type="ARBA" id="ARBA00004651"/>
    </source>
</evidence>
<feature type="transmembrane region" description="Helical" evidence="5">
    <location>
        <begin position="146"/>
        <end position="170"/>
    </location>
</feature>
<feature type="transmembrane region" description="Helical" evidence="5">
    <location>
        <begin position="88"/>
        <end position="106"/>
    </location>
</feature>
<dbReference type="InterPro" id="IPR011701">
    <property type="entry name" value="MFS"/>
</dbReference>
<keyword evidence="2 5" id="KW-0812">Transmembrane</keyword>
<feature type="transmembrane region" description="Helical" evidence="5">
    <location>
        <begin position="112"/>
        <end position="134"/>
    </location>
</feature>
<comment type="subcellular location">
    <subcellularLocation>
        <location evidence="1">Cell membrane</location>
        <topology evidence="1">Multi-pass membrane protein</topology>
    </subcellularLocation>
</comment>
<evidence type="ECO:0000313" key="8">
    <source>
        <dbReference type="Proteomes" id="UP000185628"/>
    </source>
</evidence>
<dbReference type="InterPro" id="IPR036259">
    <property type="entry name" value="MFS_trans_sf"/>
</dbReference>
<feature type="transmembrane region" description="Helical" evidence="5">
    <location>
        <begin position="363"/>
        <end position="382"/>
    </location>
</feature>
<keyword evidence="8" id="KW-1185">Reference proteome</keyword>
<evidence type="ECO:0000256" key="2">
    <source>
        <dbReference type="ARBA" id="ARBA00022692"/>
    </source>
</evidence>
<dbReference type="InterPro" id="IPR020846">
    <property type="entry name" value="MFS_dom"/>
</dbReference>
<keyword evidence="4 5" id="KW-0472">Membrane</keyword>
<dbReference type="Pfam" id="PF07690">
    <property type="entry name" value="MFS_1"/>
    <property type="match status" value="1"/>
</dbReference>
<evidence type="ECO:0000259" key="6">
    <source>
        <dbReference type="PROSITE" id="PS50850"/>
    </source>
</evidence>
<evidence type="ECO:0000313" key="7">
    <source>
        <dbReference type="EMBL" id="OKL54156.1"/>
    </source>
</evidence>
<feature type="transmembrane region" description="Helical" evidence="5">
    <location>
        <begin position="269"/>
        <end position="290"/>
    </location>
</feature>
<organism evidence="7 8">
    <name type="scientific">Bowdeniella nasicola</name>
    <dbReference type="NCBI Taxonomy" id="208480"/>
    <lineage>
        <taxon>Bacteria</taxon>
        <taxon>Bacillati</taxon>
        <taxon>Actinomycetota</taxon>
        <taxon>Actinomycetes</taxon>
        <taxon>Actinomycetales</taxon>
        <taxon>Actinomycetaceae</taxon>
        <taxon>Bowdeniella</taxon>
    </lineage>
</organism>